<dbReference type="InterPro" id="IPR036264">
    <property type="entry name" value="Bact_exopeptidase_dim_dom"/>
</dbReference>
<dbReference type="Gene3D" id="3.30.70.360">
    <property type="match status" value="1"/>
</dbReference>
<dbReference type="SUPFAM" id="SSF53187">
    <property type="entry name" value="Zn-dependent exopeptidases"/>
    <property type="match status" value="1"/>
</dbReference>
<accession>A0ABY1P807</accession>
<evidence type="ECO:0000256" key="1">
    <source>
        <dbReference type="ARBA" id="ARBA00022801"/>
    </source>
</evidence>
<dbReference type="Pfam" id="PF01546">
    <property type="entry name" value="Peptidase_M20"/>
    <property type="match status" value="1"/>
</dbReference>
<dbReference type="SUPFAM" id="SSF55031">
    <property type="entry name" value="Bacterial exopeptidase dimerisation domain"/>
    <property type="match status" value="1"/>
</dbReference>
<dbReference type="RefSeq" id="WP_155189610.1">
    <property type="nucleotide sequence ID" value="NZ_BAAAEA010000004.1"/>
</dbReference>
<comment type="caution">
    <text evidence="2">The sequence shown here is derived from an EMBL/GenBank/DDBJ whole genome shotgun (WGS) entry which is preliminary data.</text>
</comment>
<reference evidence="2 3" key="1">
    <citation type="submission" date="2017-05" db="EMBL/GenBank/DDBJ databases">
        <authorList>
            <person name="Varghese N."/>
            <person name="Submissions S."/>
        </authorList>
    </citation>
    <scope>NUCLEOTIDE SEQUENCE [LARGE SCALE GENOMIC DNA]</scope>
    <source>
        <strain evidence="2 3">DSM 15949</strain>
    </source>
</reference>
<dbReference type="Gene3D" id="3.40.630.10">
    <property type="entry name" value="Zn peptidases"/>
    <property type="match status" value="1"/>
</dbReference>
<evidence type="ECO:0000313" key="3">
    <source>
        <dbReference type="Proteomes" id="UP001157914"/>
    </source>
</evidence>
<dbReference type="PANTHER" id="PTHR11014">
    <property type="entry name" value="PEPTIDASE M20 FAMILY MEMBER"/>
    <property type="match status" value="1"/>
</dbReference>
<dbReference type="NCBIfam" id="TIGR01891">
    <property type="entry name" value="amidohydrolases"/>
    <property type="match status" value="1"/>
</dbReference>
<organism evidence="2 3">
    <name type="scientific">Roseibium denhamense</name>
    <dbReference type="NCBI Taxonomy" id="76305"/>
    <lineage>
        <taxon>Bacteria</taxon>
        <taxon>Pseudomonadati</taxon>
        <taxon>Pseudomonadota</taxon>
        <taxon>Alphaproteobacteria</taxon>
        <taxon>Hyphomicrobiales</taxon>
        <taxon>Stappiaceae</taxon>
        <taxon>Roseibium</taxon>
    </lineage>
</organism>
<name>A0ABY1P807_9HYPH</name>
<evidence type="ECO:0000313" key="2">
    <source>
        <dbReference type="EMBL" id="SMP28686.1"/>
    </source>
</evidence>
<protein>
    <submittedName>
        <fullName evidence="2">Amidohydrolase</fullName>
    </submittedName>
</protein>
<dbReference type="PANTHER" id="PTHR11014:SF169">
    <property type="entry name" value="CLAN MH, FAMILY M20, PEPTIDASE T-LIKE METALLOPEPTIDASE"/>
    <property type="match status" value="1"/>
</dbReference>
<dbReference type="EMBL" id="FXTT01000004">
    <property type="protein sequence ID" value="SMP28686.1"/>
    <property type="molecule type" value="Genomic_DNA"/>
</dbReference>
<gene>
    <name evidence="2" type="ORF">SAMN06265374_2968</name>
</gene>
<keyword evidence="1" id="KW-0378">Hydrolase</keyword>
<dbReference type="InterPro" id="IPR017439">
    <property type="entry name" value="Amidohydrolase"/>
</dbReference>
<keyword evidence="3" id="KW-1185">Reference proteome</keyword>
<dbReference type="InterPro" id="IPR002933">
    <property type="entry name" value="Peptidase_M20"/>
</dbReference>
<dbReference type="PIRSF" id="PIRSF005962">
    <property type="entry name" value="Pept_M20D_amidohydro"/>
    <property type="match status" value="1"/>
</dbReference>
<dbReference type="Proteomes" id="UP001157914">
    <property type="component" value="Unassembled WGS sequence"/>
</dbReference>
<sequence length="384" mass="42054">MIIDFKILIELRHWLHAHPEVSRQEVETGRYMRRFLSDHAAPDEIVSLAGAGFAAVYEGRAAGKTVMLRAELDALPIHEINEDLPYRSLQDGVGHKCGHDGHMAILAGVAQGLADRPAEGRVVLLFQPDEETGTGAWSCCTHPDFEKIRPDVAFALHNLPGFPKGAVVCKTGTFASAVKYAAFRFTGKEAHSAQPETGASPSFAMAELTLAAREIQARYDGPDAYALIVPVYTGMGVQSSGVCPAKGEVHFTLRAAEGRTVERMWTDLLGEAEKRANAYGLALETETKEEFAANANSQVSFDMIRMAAAEAGADFIEIDRPFRWGEDFGEITQRYEGGMFGLGAGEHQPDLHNPDYDFPDTLLEPGIKMFSNLIQLALRQEARF</sequence>
<proteinExistence type="predicted"/>